<accession>A0A8H4VSH4</accession>
<feature type="region of interest" description="Disordered" evidence="1">
    <location>
        <begin position="1"/>
        <end position="20"/>
    </location>
</feature>
<keyword evidence="3" id="KW-1185">Reference proteome</keyword>
<feature type="compositionally biased region" description="Low complexity" evidence="1">
    <location>
        <begin position="273"/>
        <end position="309"/>
    </location>
</feature>
<feature type="compositionally biased region" description="Basic and acidic residues" evidence="1">
    <location>
        <begin position="310"/>
        <end position="323"/>
    </location>
</feature>
<feature type="region of interest" description="Disordered" evidence="1">
    <location>
        <begin position="435"/>
        <end position="464"/>
    </location>
</feature>
<feature type="region of interest" description="Disordered" evidence="1">
    <location>
        <begin position="217"/>
        <end position="336"/>
    </location>
</feature>
<name>A0A8H4VSH4_9HELO</name>
<evidence type="ECO:0000256" key="1">
    <source>
        <dbReference type="SAM" id="MobiDB-lite"/>
    </source>
</evidence>
<proteinExistence type="predicted"/>
<feature type="compositionally biased region" description="Low complexity" evidence="1">
    <location>
        <begin position="1"/>
        <end position="12"/>
    </location>
</feature>
<organism evidence="2 3">
    <name type="scientific">Cudoniella acicularis</name>
    <dbReference type="NCBI Taxonomy" id="354080"/>
    <lineage>
        <taxon>Eukaryota</taxon>
        <taxon>Fungi</taxon>
        <taxon>Dikarya</taxon>
        <taxon>Ascomycota</taxon>
        <taxon>Pezizomycotina</taxon>
        <taxon>Leotiomycetes</taxon>
        <taxon>Helotiales</taxon>
        <taxon>Tricladiaceae</taxon>
        <taxon>Cudoniella</taxon>
    </lineage>
</organism>
<gene>
    <name evidence="2" type="ORF">G7Y89_g14897</name>
</gene>
<comment type="caution">
    <text evidence="2">The sequence shown here is derived from an EMBL/GenBank/DDBJ whole genome shotgun (WGS) entry which is preliminary data.</text>
</comment>
<dbReference type="AlphaFoldDB" id="A0A8H4VSH4"/>
<feature type="compositionally biased region" description="Basic residues" evidence="1">
    <location>
        <begin position="230"/>
        <end position="242"/>
    </location>
</feature>
<dbReference type="EMBL" id="JAAMPI010002102">
    <property type="protein sequence ID" value="KAF4618404.1"/>
    <property type="molecule type" value="Genomic_DNA"/>
</dbReference>
<dbReference type="Proteomes" id="UP000566819">
    <property type="component" value="Unassembled WGS sequence"/>
</dbReference>
<evidence type="ECO:0000313" key="2">
    <source>
        <dbReference type="EMBL" id="KAF4618404.1"/>
    </source>
</evidence>
<feature type="compositionally biased region" description="Low complexity" evidence="1">
    <location>
        <begin position="250"/>
        <end position="263"/>
    </location>
</feature>
<sequence length="464" mass="50961">MGPSKSSKFSKLGSKKHASPEQVADIAIVPSTLKAIDPSDAAAFRAALETLRDDERKLSSDLSILRGEFARDDYGDDIIYTQYFADYTLPTLATFVETESQLTKFIKKVTKRQAADSPAPTAIDIEAQRGKYNEFLDAHEEKKAKLSDLRKKLEAVNPHPTWNVYEYEADISYQLIGNQRPKTGYKRNKRLAESAAWKETHNLAFISKKSAEILSGKSGADEAEAASASSKKRHSRNRKRRAKVFDDSDSSSSSSLSMEPSISRSKRVKITNSTSAEASSSKPSPKKMQSTTPGTLESAKLNAKSSSAKADPKGKGKAADTHIDSSSSSDESIRNLNVPKVNRNPFANIFLNQGAQKSGMTSLAVQEEEMITKRIRAKQNQLNDVTLDTDQMTETLDTMKATCASLTTETKRLGEDKQRLEDDIEELLKRKSELESAIAEKPGAEKPGADTTTVQNAEVPKAEI</sequence>
<reference evidence="2 3" key="1">
    <citation type="submission" date="2020-03" db="EMBL/GenBank/DDBJ databases">
        <title>Draft Genome Sequence of Cudoniella acicularis.</title>
        <authorList>
            <person name="Buettner E."/>
            <person name="Kellner H."/>
        </authorList>
    </citation>
    <scope>NUCLEOTIDE SEQUENCE [LARGE SCALE GENOMIC DNA]</scope>
    <source>
        <strain evidence="2 3">DSM 108380</strain>
    </source>
</reference>
<protein>
    <submittedName>
        <fullName evidence="2">Uncharacterized protein</fullName>
    </submittedName>
</protein>
<evidence type="ECO:0000313" key="3">
    <source>
        <dbReference type="Proteomes" id="UP000566819"/>
    </source>
</evidence>